<gene>
    <name evidence="2" type="ORF">C2845_PM07G04930</name>
</gene>
<name>A0A3L6SP20_PANMI</name>
<keyword evidence="3" id="KW-1185">Reference proteome</keyword>
<sequence>MASLLLFLHVIVSGNDERLAGEQEEAAAAAQGQRLEKRTFPPARPATARDHRDVAAAQEEEERWLVACLEWPRVDRKSAWMQIV</sequence>
<reference evidence="3" key="1">
    <citation type="journal article" date="2019" name="Nat. Commun.">
        <title>The genome of broomcorn millet.</title>
        <authorList>
            <person name="Zou C."/>
            <person name="Miki D."/>
            <person name="Li D."/>
            <person name="Tang Q."/>
            <person name="Xiao L."/>
            <person name="Rajput S."/>
            <person name="Deng P."/>
            <person name="Jia W."/>
            <person name="Huang R."/>
            <person name="Zhang M."/>
            <person name="Sun Y."/>
            <person name="Hu J."/>
            <person name="Fu X."/>
            <person name="Schnable P.S."/>
            <person name="Li F."/>
            <person name="Zhang H."/>
            <person name="Feng B."/>
            <person name="Zhu X."/>
            <person name="Liu R."/>
            <person name="Schnable J.C."/>
            <person name="Zhu J.-K."/>
            <person name="Zhang H."/>
        </authorList>
    </citation>
    <scope>NUCLEOTIDE SEQUENCE [LARGE SCALE GENOMIC DNA]</scope>
</reference>
<evidence type="ECO:0000313" key="2">
    <source>
        <dbReference type="EMBL" id="RLN23237.1"/>
    </source>
</evidence>
<proteinExistence type="predicted"/>
<comment type="caution">
    <text evidence="2">The sequence shown here is derived from an EMBL/GenBank/DDBJ whole genome shotgun (WGS) entry which is preliminary data.</text>
</comment>
<dbReference type="OrthoDB" id="687779at2759"/>
<dbReference type="Proteomes" id="UP000275267">
    <property type="component" value="Unassembled WGS sequence"/>
</dbReference>
<evidence type="ECO:0000313" key="3">
    <source>
        <dbReference type="Proteomes" id="UP000275267"/>
    </source>
</evidence>
<accession>A0A3L6SP20</accession>
<dbReference type="AlphaFoldDB" id="A0A3L6SP20"/>
<dbReference type="EMBL" id="PQIB02000004">
    <property type="protein sequence ID" value="RLN23237.1"/>
    <property type="molecule type" value="Genomic_DNA"/>
</dbReference>
<evidence type="ECO:0000256" key="1">
    <source>
        <dbReference type="SAM" id="MobiDB-lite"/>
    </source>
</evidence>
<feature type="region of interest" description="Disordered" evidence="1">
    <location>
        <begin position="22"/>
        <end position="55"/>
    </location>
</feature>
<organism evidence="2 3">
    <name type="scientific">Panicum miliaceum</name>
    <name type="common">Proso millet</name>
    <name type="synonym">Broomcorn millet</name>
    <dbReference type="NCBI Taxonomy" id="4540"/>
    <lineage>
        <taxon>Eukaryota</taxon>
        <taxon>Viridiplantae</taxon>
        <taxon>Streptophyta</taxon>
        <taxon>Embryophyta</taxon>
        <taxon>Tracheophyta</taxon>
        <taxon>Spermatophyta</taxon>
        <taxon>Magnoliopsida</taxon>
        <taxon>Liliopsida</taxon>
        <taxon>Poales</taxon>
        <taxon>Poaceae</taxon>
        <taxon>PACMAD clade</taxon>
        <taxon>Panicoideae</taxon>
        <taxon>Panicodae</taxon>
        <taxon>Paniceae</taxon>
        <taxon>Panicinae</taxon>
        <taxon>Panicum</taxon>
        <taxon>Panicum sect. Panicum</taxon>
    </lineage>
</organism>
<protein>
    <submittedName>
        <fullName evidence="2">Uncharacterized protein</fullName>
    </submittedName>
</protein>